<keyword evidence="2" id="KW-1185">Reference proteome</keyword>
<accession>A0A103YJB5</accession>
<protein>
    <submittedName>
        <fullName evidence="1">Uncharacterized protein</fullName>
    </submittedName>
</protein>
<dbReference type="Proteomes" id="UP000243975">
    <property type="component" value="Unassembled WGS sequence"/>
</dbReference>
<dbReference type="EMBL" id="LEKV01001028">
    <property type="protein sequence ID" value="KVI10105.1"/>
    <property type="molecule type" value="Genomic_DNA"/>
</dbReference>
<name>A0A103YJB5_CYNCS</name>
<sequence>MDSSNIFKSCLVFTIIFTFSVQTTLGKFDTYIHMYRLFSCKLCLI</sequence>
<reference evidence="1 2" key="1">
    <citation type="journal article" date="2016" name="Sci. Rep.">
        <title>The genome sequence of the outbreeding globe artichoke constructed de novo incorporating a phase-aware low-pass sequencing strategy of F1 progeny.</title>
        <authorList>
            <person name="Scaglione D."/>
            <person name="Reyes-Chin-Wo S."/>
            <person name="Acquadro A."/>
            <person name="Froenicke L."/>
            <person name="Portis E."/>
            <person name="Beitel C."/>
            <person name="Tirone M."/>
            <person name="Mauro R."/>
            <person name="Lo Monaco A."/>
            <person name="Mauromicale G."/>
            <person name="Faccioli P."/>
            <person name="Cattivelli L."/>
            <person name="Rieseberg L."/>
            <person name="Michelmore R."/>
            <person name="Lanteri S."/>
        </authorList>
    </citation>
    <scope>NUCLEOTIDE SEQUENCE [LARGE SCALE GENOMIC DNA]</scope>
    <source>
        <strain evidence="1">2C</strain>
    </source>
</reference>
<proteinExistence type="predicted"/>
<organism evidence="1 2">
    <name type="scientific">Cynara cardunculus var. scolymus</name>
    <name type="common">Globe artichoke</name>
    <name type="synonym">Cynara scolymus</name>
    <dbReference type="NCBI Taxonomy" id="59895"/>
    <lineage>
        <taxon>Eukaryota</taxon>
        <taxon>Viridiplantae</taxon>
        <taxon>Streptophyta</taxon>
        <taxon>Embryophyta</taxon>
        <taxon>Tracheophyta</taxon>
        <taxon>Spermatophyta</taxon>
        <taxon>Magnoliopsida</taxon>
        <taxon>eudicotyledons</taxon>
        <taxon>Gunneridae</taxon>
        <taxon>Pentapetalae</taxon>
        <taxon>asterids</taxon>
        <taxon>campanulids</taxon>
        <taxon>Asterales</taxon>
        <taxon>Asteraceae</taxon>
        <taxon>Carduoideae</taxon>
        <taxon>Cardueae</taxon>
        <taxon>Carduinae</taxon>
        <taxon>Cynara</taxon>
    </lineage>
</organism>
<dbReference type="AlphaFoldDB" id="A0A103YJB5"/>
<evidence type="ECO:0000313" key="1">
    <source>
        <dbReference type="EMBL" id="KVI10105.1"/>
    </source>
</evidence>
<gene>
    <name evidence="1" type="ORF">Ccrd_011459</name>
</gene>
<comment type="caution">
    <text evidence="1">The sequence shown here is derived from an EMBL/GenBank/DDBJ whole genome shotgun (WGS) entry which is preliminary data.</text>
</comment>
<evidence type="ECO:0000313" key="2">
    <source>
        <dbReference type="Proteomes" id="UP000243975"/>
    </source>
</evidence>
<dbReference type="Gramene" id="KVI10105">
    <property type="protein sequence ID" value="KVI10105"/>
    <property type="gene ID" value="Ccrd_011459"/>
</dbReference>